<proteinExistence type="inferred from homology"/>
<dbReference type="InterPro" id="IPR000415">
    <property type="entry name" value="Nitroreductase-like"/>
</dbReference>
<dbReference type="PANTHER" id="PTHR43673:SF10">
    <property type="entry name" value="NADH DEHYDROGENASE_NAD(P)H NITROREDUCTASE XCC3605-RELATED"/>
    <property type="match status" value="1"/>
</dbReference>
<dbReference type="Pfam" id="PF00881">
    <property type="entry name" value="Nitroreductase"/>
    <property type="match status" value="1"/>
</dbReference>
<dbReference type="Gene3D" id="3.40.109.10">
    <property type="entry name" value="NADH Oxidase"/>
    <property type="match status" value="1"/>
</dbReference>
<evidence type="ECO:0000259" key="3">
    <source>
        <dbReference type="Pfam" id="PF00881"/>
    </source>
</evidence>
<comment type="similarity">
    <text evidence="1">Belongs to the nitroreductase family.</text>
</comment>
<sequence>MNETIRVMTQRRSVRRYLPRQVDENALEQIIEAGRYAPSGMGKQPCVMVVVQDKATRDQLSRMNAAIMGSSGDPFYGAPTVIVVLEDLDIAACPGYDGPLTMGNLLNAAHAVGVDSCWIHRAKEMFETDEGKALLKQWGLNGNYRGVGNCILGYHDGAYPDPKPRREGTVVRVR</sequence>
<dbReference type="EMBL" id="DVNK01000052">
    <property type="protein sequence ID" value="HIU47369.1"/>
    <property type="molecule type" value="Genomic_DNA"/>
</dbReference>
<protein>
    <submittedName>
        <fullName evidence="4">Nitroreductase</fullName>
    </submittedName>
</protein>
<keyword evidence="2" id="KW-0560">Oxidoreductase</keyword>
<evidence type="ECO:0000256" key="2">
    <source>
        <dbReference type="ARBA" id="ARBA00023002"/>
    </source>
</evidence>
<organism evidence="4 5">
    <name type="scientific">Candidatus Fimadaptatus faecigallinarum</name>
    <dbReference type="NCBI Taxonomy" id="2840814"/>
    <lineage>
        <taxon>Bacteria</taxon>
        <taxon>Bacillati</taxon>
        <taxon>Bacillota</taxon>
        <taxon>Clostridia</taxon>
        <taxon>Eubacteriales</taxon>
        <taxon>Candidatus Fimadaptatus</taxon>
    </lineage>
</organism>
<evidence type="ECO:0000256" key="1">
    <source>
        <dbReference type="ARBA" id="ARBA00007118"/>
    </source>
</evidence>
<evidence type="ECO:0000313" key="4">
    <source>
        <dbReference type="EMBL" id="HIU47369.1"/>
    </source>
</evidence>
<dbReference type="Proteomes" id="UP000824123">
    <property type="component" value="Unassembled WGS sequence"/>
</dbReference>
<comment type="caution">
    <text evidence="4">The sequence shown here is derived from an EMBL/GenBank/DDBJ whole genome shotgun (WGS) entry which is preliminary data.</text>
</comment>
<feature type="domain" description="Nitroreductase" evidence="3">
    <location>
        <begin position="9"/>
        <end position="154"/>
    </location>
</feature>
<dbReference type="PANTHER" id="PTHR43673">
    <property type="entry name" value="NAD(P)H NITROREDUCTASE YDGI-RELATED"/>
    <property type="match status" value="1"/>
</dbReference>
<dbReference type="GO" id="GO:0016491">
    <property type="term" value="F:oxidoreductase activity"/>
    <property type="evidence" value="ECO:0007669"/>
    <property type="project" value="UniProtKB-KW"/>
</dbReference>
<dbReference type="SUPFAM" id="SSF55469">
    <property type="entry name" value="FMN-dependent nitroreductase-like"/>
    <property type="match status" value="1"/>
</dbReference>
<reference evidence="4" key="2">
    <citation type="journal article" date="2021" name="PeerJ">
        <title>Extensive microbial diversity within the chicken gut microbiome revealed by metagenomics and culture.</title>
        <authorList>
            <person name="Gilroy R."/>
            <person name="Ravi A."/>
            <person name="Getino M."/>
            <person name="Pursley I."/>
            <person name="Horton D.L."/>
            <person name="Alikhan N.F."/>
            <person name="Baker D."/>
            <person name="Gharbi K."/>
            <person name="Hall N."/>
            <person name="Watson M."/>
            <person name="Adriaenssens E.M."/>
            <person name="Foster-Nyarko E."/>
            <person name="Jarju S."/>
            <person name="Secka A."/>
            <person name="Antonio M."/>
            <person name="Oren A."/>
            <person name="Chaudhuri R.R."/>
            <person name="La Ragione R."/>
            <person name="Hildebrand F."/>
            <person name="Pallen M.J."/>
        </authorList>
    </citation>
    <scope>NUCLEOTIDE SEQUENCE</scope>
    <source>
        <strain evidence="4">ChiSxjej2B14-8506</strain>
    </source>
</reference>
<reference evidence="4" key="1">
    <citation type="submission" date="2020-10" db="EMBL/GenBank/DDBJ databases">
        <authorList>
            <person name="Gilroy R."/>
        </authorList>
    </citation>
    <scope>NUCLEOTIDE SEQUENCE</scope>
    <source>
        <strain evidence="4">ChiSxjej2B14-8506</strain>
    </source>
</reference>
<dbReference type="AlphaFoldDB" id="A0A9D1LSR8"/>
<accession>A0A9D1LSR8</accession>
<name>A0A9D1LSR8_9FIRM</name>
<dbReference type="InterPro" id="IPR029479">
    <property type="entry name" value="Nitroreductase"/>
</dbReference>
<dbReference type="CDD" id="cd02136">
    <property type="entry name" value="PnbA_NfnB-like"/>
    <property type="match status" value="1"/>
</dbReference>
<gene>
    <name evidence="4" type="ORF">IAC59_08965</name>
</gene>
<evidence type="ECO:0000313" key="5">
    <source>
        <dbReference type="Proteomes" id="UP000824123"/>
    </source>
</evidence>